<feature type="active site" description="Proton donor; for dehydratase activity" evidence="12">
    <location>
        <position position="1301"/>
    </location>
</feature>
<dbReference type="Gene3D" id="3.40.47.10">
    <property type="match status" value="3"/>
</dbReference>
<protein>
    <submittedName>
        <fullName evidence="16">PfaD family polyunsaturated fatty acid/polyketide biosynthesis protein</fullName>
    </submittedName>
</protein>
<feature type="domain" description="Ketosynthase family 3 (KS3)" evidence="14">
    <location>
        <begin position="3255"/>
        <end position="3669"/>
    </location>
</feature>
<dbReference type="InterPro" id="IPR013968">
    <property type="entry name" value="PKS_KR"/>
</dbReference>
<dbReference type="Pfam" id="PF08659">
    <property type="entry name" value="KR"/>
    <property type="match status" value="2"/>
</dbReference>
<dbReference type="GO" id="GO:0006633">
    <property type="term" value="P:fatty acid biosynthetic process"/>
    <property type="evidence" value="ECO:0007669"/>
    <property type="project" value="InterPro"/>
</dbReference>
<dbReference type="GO" id="GO:0005737">
    <property type="term" value="C:cytoplasm"/>
    <property type="evidence" value="ECO:0007669"/>
    <property type="project" value="UniProtKB-SubCell"/>
</dbReference>
<evidence type="ECO:0000256" key="12">
    <source>
        <dbReference type="PROSITE-ProRule" id="PRU01363"/>
    </source>
</evidence>
<dbReference type="GO" id="GO:0004312">
    <property type="term" value="F:fatty acid synthase activity"/>
    <property type="evidence" value="ECO:0007669"/>
    <property type="project" value="TreeGrafter"/>
</dbReference>
<dbReference type="PROSITE" id="PS00606">
    <property type="entry name" value="KS3_1"/>
    <property type="match status" value="2"/>
</dbReference>
<dbReference type="InterPro" id="IPR016039">
    <property type="entry name" value="Thiolase-like"/>
</dbReference>
<dbReference type="InterPro" id="IPR036736">
    <property type="entry name" value="ACP-like_sf"/>
</dbReference>
<dbReference type="InterPro" id="IPR050091">
    <property type="entry name" value="PKS_NRPS_Biosynth_Enz"/>
</dbReference>
<comment type="pathway">
    <text evidence="4">Antibiotic biosynthesis; bacillaene biosynthesis.</text>
</comment>
<feature type="domain" description="Ketosynthase family 3 (KS3)" evidence="14">
    <location>
        <begin position="1962"/>
        <end position="2402"/>
    </location>
</feature>
<dbReference type="PROSITE" id="PS52019">
    <property type="entry name" value="PKS_MFAS_DH"/>
    <property type="match status" value="1"/>
</dbReference>
<feature type="active site" description="Proton acceptor; for dehydratase activity" evidence="12">
    <location>
        <position position="1136"/>
    </location>
</feature>
<dbReference type="FunFam" id="3.40.47.10:FF:000019">
    <property type="entry name" value="Polyketide synthase type I"/>
    <property type="match status" value="2"/>
</dbReference>
<dbReference type="InterPro" id="IPR057326">
    <property type="entry name" value="KR_dom"/>
</dbReference>
<dbReference type="GO" id="GO:0071770">
    <property type="term" value="P:DIM/DIP cell wall layer assembly"/>
    <property type="evidence" value="ECO:0007669"/>
    <property type="project" value="TreeGrafter"/>
</dbReference>
<evidence type="ECO:0000313" key="17">
    <source>
        <dbReference type="Proteomes" id="UP000307841"/>
    </source>
</evidence>
<comment type="cofactor">
    <cofactor evidence="1">
        <name>pantetheine 4'-phosphate</name>
        <dbReference type="ChEBI" id="CHEBI:47942"/>
    </cofactor>
</comment>
<dbReference type="GO" id="GO:0004315">
    <property type="term" value="F:3-oxoacyl-[acyl-carrier-protein] synthase activity"/>
    <property type="evidence" value="ECO:0007669"/>
    <property type="project" value="InterPro"/>
</dbReference>
<dbReference type="Pfam" id="PF00550">
    <property type="entry name" value="PP-binding"/>
    <property type="match status" value="2"/>
</dbReference>
<proteinExistence type="predicted"/>
<dbReference type="PROSITE" id="PS50075">
    <property type="entry name" value="CARRIER"/>
    <property type="match status" value="2"/>
</dbReference>
<dbReference type="NCBIfam" id="TIGR02814">
    <property type="entry name" value="pfaD_fam"/>
    <property type="match status" value="1"/>
</dbReference>
<name>A0A4U2Y460_9BACL</name>
<gene>
    <name evidence="16" type="ORF">E8L90_07430</name>
</gene>
<dbReference type="Pfam" id="PF21089">
    <property type="entry name" value="PKS_DH_N"/>
    <property type="match status" value="1"/>
</dbReference>
<dbReference type="CDD" id="cd08953">
    <property type="entry name" value="KR_2_SDR_x"/>
    <property type="match status" value="2"/>
</dbReference>
<evidence type="ECO:0000259" key="15">
    <source>
        <dbReference type="PROSITE" id="PS52019"/>
    </source>
</evidence>
<dbReference type="InterPro" id="IPR020806">
    <property type="entry name" value="PKS_PP-bd"/>
</dbReference>
<evidence type="ECO:0000256" key="8">
    <source>
        <dbReference type="ARBA" id="ARBA00022679"/>
    </source>
</evidence>
<evidence type="ECO:0000259" key="14">
    <source>
        <dbReference type="PROSITE" id="PS52004"/>
    </source>
</evidence>
<dbReference type="Pfam" id="PF14765">
    <property type="entry name" value="PS-DH"/>
    <property type="match status" value="1"/>
</dbReference>
<dbReference type="PROSITE" id="PS52004">
    <property type="entry name" value="KS3_2"/>
    <property type="match status" value="3"/>
</dbReference>
<reference evidence="16 17" key="1">
    <citation type="submission" date="2019-04" db="EMBL/GenBank/DDBJ databases">
        <title>Whole genome sequencing of Brevibacillus sp. TGS2-1.</title>
        <authorList>
            <person name="Choi A."/>
        </authorList>
    </citation>
    <scope>NUCLEOTIDE SEQUENCE [LARGE SCALE GENOMIC DNA]</scope>
    <source>
        <strain evidence="16 17">TGS2-1</strain>
    </source>
</reference>
<dbReference type="PROSITE" id="PS00098">
    <property type="entry name" value="THIOLASE_1"/>
    <property type="match status" value="1"/>
</dbReference>
<dbReference type="GO" id="GO:0005886">
    <property type="term" value="C:plasma membrane"/>
    <property type="evidence" value="ECO:0007669"/>
    <property type="project" value="TreeGrafter"/>
</dbReference>
<dbReference type="OrthoDB" id="2460252at2"/>
<keyword evidence="5" id="KW-0596">Phosphopantetheine</keyword>
<dbReference type="UniPathway" id="UPA01003"/>
<dbReference type="SMART" id="SM01294">
    <property type="entry name" value="PKS_PP_betabranch"/>
    <property type="match status" value="1"/>
</dbReference>
<keyword evidence="17" id="KW-1185">Reference proteome</keyword>
<dbReference type="PANTHER" id="PTHR43775">
    <property type="entry name" value="FATTY ACID SYNTHASE"/>
    <property type="match status" value="1"/>
</dbReference>
<dbReference type="SUPFAM" id="SSF47336">
    <property type="entry name" value="ACP-like"/>
    <property type="match status" value="2"/>
</dbReference>
<dbReference type="InterPro" id="IPR020615">
    <property type="entry name" value="Thiolase_acyl_enz_int_AS"/>
</dbReference>
<evidence type="ECO:0000256" key="1">
    <source>
        <dbReference type="ARBA" id="ARBA00001957"/>
    </source>
</evidence>
<dbReference type="SMART" id="SM00822">
    <property type="entry name" value="PKS_KR"/>
    <property type="match status" value="2"/>
</dbReference>
<evidence type="ECO:0000256" key="9">
    <source>
        <dbReference type="ARBA" id="ARBA00022737"/>
    </source>
</evidence>
<evidence type="ECO:0000256" key="4">
    <source>
        <dbReference type="ARBA" id="ARBA00004789"/>
    </source>
</evidence>
<dbReference type="InterPro" id="IPR020807">
    <property type="entry name" value="PKS_DH"/>
</dbReference>
<dbReference type="RefSeq" id="WP_137028654.1">
    <property type="nucleotide sequence ID" value="NZ_SZNK01000001.1"/>
</dbReference>
<dbReference type="InterPro" id="IPR009081">
    <property type="entry name" value="PP-bd_ACP"/>
</dbReference>
<dbReference type="Proteomes" id="UP000307841">
    <property type="component" value="Unassembled WGS sequence"/>
</dbReference>
<comment type="function">
    <text evidence="2">Involved in some intermediate steps for the synthesis of the antibiotic polyketide bacillaene which is involved in secondary metabolism.</text>
</comment>
<dbReference type="Pfam" id="PF22336">
    <property type="entry name" value="RhiE-like_linker"/>
    <property type="match status" value="3"/>
</dbReference>
<keyword evidence="11" id="KW-0511">Multifunctional enzyme</keyword>
<dbReference type="PANTHER" id="PTHR43775:SF37">
    <property type="entry name" value="SI:DKEY-61P9.11"/>
    <property type="match status" value="1"/>
</dbReference>
<feature type="domain" description="Carrier" evidence="13">
    <location>
        <begin position="1826"/>
        <end position="1899"/>
    </location>
</feature>
<dbReference type="Gene3D" id="3.20.20.70">
    <property type="entry name" value="Aldolase class I"/>
    <property type="match status" value="1"/>
</dbReference>
<keyword evidence="7" id="KW-0597">Phosphoprotein</keyword>
<dbReference type="SMART" id="SM00823">
    <property type="entry name" value="PKS_PP"/>
    <property type="match status" value="2"/>
</dbReference>
<evidence type="ECO:0000259" key="13">
    <source>
        <dbReference type="PROSITE" id="PS50075"/>
    </source>
</evidence>
<dbReference type="InterPro" id="IPR054514">
    <property type="entry name" value="RhiE-like_linker"/>
</dbReference>
<dbReference type="InterPro" id="IPR049900">
    <property type="entry name" value="PKS_mFAS_DH"/>
</dbReference>
<dbReference type="InterPro" id="IPR018201">
    <property type="entry name" value="Ketoacyl_synth_AS"/>
</dbReference>
<keyword evidence="6" id="KW-0963">Cytoplasm</keyword>
<evidence type="ECO:0000313" key="16">
    <source>
        <dbReference type="EMBL" id="TKI55286.1"/>
    </source>
</evidence>
<dbReference type="Gene3D" id="3.10.129.110">
    <property type="entry name" value="Polyketide synthase dehydratase"/>
    <property type="match status" value="1"/>
</dbReference>
<dbReference type="InterPro" id="IPR014179">
    <property type="entry name" value="PfaD-like_TIM-barrel"/>
</dbReference>
<dbReference type="SUPFAM" id="SSF53901">
    <property type="entry name" value="Thiolase-like"/>
    <property type="match status" value="3"/>
</dbReference>
<dbReference type="InterPro" id="IPR014030">
    <property type="entry name" value="Ketoacyl_synth_N"/>
</dbReference>
<feature type="region of interest" description="C-terminal hotdog fold" evidence="12">
    <location>
        <begin position="1239"/>
        <end position="1386"/>
    </location>
</feature>
<dbReference type="SMART" id="SM00826">
    <property type="entry name" value="PKS_DH"/>
    <property type="match status" value="1"/>
</dbReference>
<evidence type="ECO:0000256" key="11">
    <source>
        <dbReference type="ARBA" id="ARBA00023268"/>
    </source>
</evidence>
<dbReference type="SUPFAM" id="SSF51735">
    <property type="entry name" value="NAD(P)-binding Rossmann-fold domains"/>
    <property type="match status" value="2"/>
</dbReference>
<dbReference type="InterPro" id="IPR049552">
    <property type="entry name" value="PKS_DH_N"/>
</dbReference>
<evidence type="ECO:0000256" key="2">
    <source>
        <dbReference type="ARBA" id="ARBA00003299"/>
    </source>
</evidence>
<evidence type="ECO:0000256" key="5">
    <source>
        <dbReference type="ARBA" id="ARBA00022450"/>
    </source>
</evidence>
<sequence>MKIQEILRALEAKEISPEEAKQALAGARSHELQMSAPLANAVRELSVDPAVRLQPESLGHPLFQTRYRTVWSYFAGSMYRGIASEEMVVRMGQAGLLAFFGSAGFQVHELEPVLQRIQARLGSDKPYGMCLIANLNDPDEERRTAELYVEYGVKAIEVSAFSAPTLPLVYLRLKGLSRQNGRLIFPRRLIAKCSHLDTARVFLSPPPEPLVQQLLRYGLISKEEAALSQTIPLVDDLAIEADSGGHTNQGVSFSLLPAIRALKDQLQRQYRYQEEILIGCGGGIGTPEAVASAFMLGADFIFTGSINQCTVESGAHPVVKDLLQSVSIHDMAITVAGDMFEIGAKVQVVKKHTQFAARANKLHQLFHQYNSIDEIPLSIRHEIETKYFKKTFEEVWDLVCAYKRAKHPEQLEEAAENPRFKMGLIFKWYFAHSAQLTLRGDEQERDNFQIFCGPAMGVFNRWVQGTPYESWQQRHVNTVAELLMRKACEHLESRQSTSVSAAGAEAVPSLEGAAIAIIGLSGQFPKSKNADEFWNNLAQGRDCISEIPATRWSLDEHYSPDPSAPGKTYSKWMGVLEDADKFDPLFFNISPAEAELMDPQQRLFLESAWQAIEDAGIAPSSLSGSRTGVFVGCGTNDYGQALNHQGLNAQGLMGTSSSILSARISYLLNLKGPCLAIDTACSSSLVAIAEACNSLLLGTSDLALSGGVYAAAGPSLHIMTSKAGMLSPDGRCYSFDTRANGFVPGEGVGVLVLKRLEDAVRDEDPIYCVIRGWGVNQDGKTNGITAPSVNSQIQLEQDVYERFGIDPETISLIEAHGTGTKLGDPIEVEALTESFRHFTEKTGYCALGSVKSNIGHLLTAAGVAGVIKVLLAMKHRQVPPTVHFNQLNEHIRLAKSPFYINADLIPWEVPAGMPRRAGVSSFGFSGTNAHVVIEEHLEKESLVSAAGEADAPLLFVLSAMTDEQLRTYAASMAGFLERERDLSLASIAYTLQTGRAAREVRLAFVARSRDEARQNFETYAEGRTLPGLLTSQSGTGQEEAQGIANKPLQEIAGLWVKGVRLDWSELYADSRPRRAHLPTYPFIRERFWVPEPEMKEGEASTLTAVLHPLLHSNTSKLTEQRFSSTFTGREFFLSDHQVQGRKVLPGVAYLEMARAALEQAADMPSISLKNVVWARPIIAEEDAVSVQIGLFPEENGEIGFEVYSGLDGEIVHSQGRAVPALSDVEAPVLDLASLQAQCGQRERGAAECYDLYRRAGLEYGPAFQGMEHLYVGQEMILARLSLPAAVASTARQFILHPSLLDSALQTAIGFLTDETTLQPALPFALEELEILGPCTTSMWAFVRRSEGNKPGDKVHKLDLDLCDESGSVRVRMKGYSSRILDRERGAEAGTLMLRPDWIERPVNLQAVQTVYADHLVMLCEVDAEIEQSGIRSLILQTEEKGLAQRFEVYAAHAFEAIKSILQERRKGKALVQIVVPAQGDGQVFAGLSALLKTAQLENPNLVGQLIQVDDASNLAETLRENARCAGDAYIRYQGGKRWGTGWSEVEPGEEVLRIPWKDQGVYLLTGGAGGLGRIFAGEIARQVKGTTLVLTGRGPLSDEKQAELQSLDANVVYRQVDVTDYAGVMQLIESILAEHGALHGILHSAGVIRDNLILKKTTAELQDVLAPKVAGTVHLDEATQHLPLDFFVTFSSVAGAIGNPGQADYATANAFLDAFAGYRNERVANGKCSGRTMSINWPLWQDGGMQVEQETEETLRETLGMIPMQTATGIRALYQGMASEQDQILVVEGDLDRIHAIFAETAPTAAAGPVSRLEEEPTLISSDFEERAIEYFKTLLSSVLKMPAIRIEANAPFEKYGIDSILVMQLTNQLEKTFGSLPKTLFFEYQSLRELTGYFLDAHRVLLQQLLGIGEQERVSESASVAVASTPEPSAVSSRRRSRLVASSTAVHAAPIAQPAKAAKGEQDIAIIGVSGRYPGARDLQEFWQNLRDGKDSITEIPKDRWDHSLYFDLDKSKPGKTNSKWGGFIDGVDQFDPKFFNISPREAEIMDPQERLFLQTVYEALEDAGYTREMLAKHRGLGLDGNVGVYVGVMYEEYQLYGAEETILGRPLALSGNPSSIANRVSYFFNLHGPSLAVDTMCSSSLTSIHLACQSLQQGGCELAIAGGVNVSIHPNKYLLLGQGKFASSKGRCESFGEGGDGYVPGEGVGAVLLKPLSKAIEDGDQIHGVIKATAINHGGKTNGYTVPNPNAQANVIEQALRKAGLDPSMVSYIEAHGTGTSLGDPIEIAGLTKAFQAGKNAKLQSCAIGSAKSNIGHCESAAGIAGVTKVLLQLKHRQLAPSLHAKVLNPNIDFDATPFVVQQELAEWKRMLVEIGGQVRELPRIAGISSFGAGGSNAHVIIEEYVPAESLRTPVEVTPQNPAVIVLSAKNEERLQELAARLLHAIETQPFTDADLADIAYTLQIGREAHDARMALLVDSLQDLATKLRACVSGQEDVPTLYRGHVKANRDTLSLFLADEELQEAIEKWIQRRKHFKLVDLWVKGLELDWNKLYGEHKPRRISLPTYPFAKQRYWVPEGTAGGVRTLMSSSVVENLEVLAPVSTNLQARVQEGSDGTLNIELCDAQGNICVRLTGLQAESAQAKPAQAKKQSESFELMTFREIWQEQSLPSVTARNAGTLVCFLSDPALQQTVREALKSLSPSLQVEFIAQGSSIPESFQRIQEERRDVFGMLYLWPLEDKALIRDYSSIVNILKFLNASGLKPERLMLAGQFENGVQRSYFESWIGFERSLGLVLPNTKVTAVLQAGSSSLQDWMPLLWRELHAPQAQSVLYEAGKRHICTVQPTRLEAGQRTVRAGGTYLLTGGLGALGYLFAEHLAQKQPVNLILTGRSELDEEKRSKLSDLETLGSQVFYLQADVCDEEQMRAGLVRARDRFGPLHGVLHAAGLSGDESLLAKDIKVFERVLSPKIAGTLLLDELLAEETELDFVCYFSSSSAVLGDFGSCDYAIGNRFQMAYAQHRHEQQLPGQTLVINWPLWKEGGMGLDDGEITANYLKSSGQRFLETEEGVELFDLILSQNDVQQLVLVGQPSRVERFLGMAAQAPTAEQTTTPPPTVSVSSGTAMRPELQGLSLEQCIEWDLKEQVSQILKISRDELDVEENLVDFGFDSISLAELGNGLSKHYGLEVTPALFFSHSTLEKLTLHFLREHEALMTQHYLEPTAEPAPEPTPVPIVAPARQEVAVTKEILVPLPTSGVHEPIAVIGMSGRFPQADSVQDFWQNLKAGKNAITEIPSDRWDWQSDYEEGKITSKWGGFVKDVDCFDPLFFEISPREAEYMDPKQRLFLEEAWHALEDAGYMGDQIRGKLCGVYVGVEEGEYGFLAGDGGPLNGNQNATLAARIAYALDLKGPNLALTAACSSGLVALHQACQALRAGDCDVALAGGVNLLISPMIYQGMSKIDMLSPDGRSYVFDSRANGLVPSEAVAVVVLKPLSKAIADRDQIYGCITATGVNYNGQSNGITSPNPDAQADLIRSVYDRYGIDSSDIQFVMSHSTGSKLGDPMEIQALTSAFRKPGAQTQNCALSSLKPLIGHTFAASGIVSLISMLMAMRERTLLGLHGFESSNEYIRFEESPFVVSTENRAWTTQEGRPRVGAISTTGISGTNAHAVIEEYIPTAMAVQVERPGAAQQLVILSARNHDRLQHLAAHLSEHLASEAGRSLTLAQIAYTLQVGREPMKKRTAFIVSSKEELLQRLQEYISSPVVDETRPAPDRHQARALVEAALQERNLEQLAALWLSGSKVPWQRLHDGKNVQRVSLPTYPFVKRRCWVEGPKPKEKEFAISNKAAEFYTRVVESGDSG</sequence>
<dbReference type="CDD" id="cd00833">
    <property type="entry name" value="PKS"/>
    <property type="match status" value="3"/>
</dbReference>
<dbReference type="Pfam" id="PF00109">
    <property type="entry name" value="ketoacyl-synt"/>
    <property type="match status" value="3"/>
</dbReference>
<dbReference type="InterPro" id="IPR020841">
    <property type="entry name" value="PKS_Beta-ketoAc_synthase_dom"/>
</dbReference>
<evidence type="ECO:0000256" key="7">
    <source>
        <dbReference type="ARBA" id="ARBA00022553"/>
    </source>
</evidence>
<feature type="domain" description="PKS/mFAS DH" evidence="15">
    <location>
        <begin position="1107"/>
        <end position="1386"/>
    </location>
</feature>
<accession>A0A4U2Y460</accession>
<evidence type="ECO:0000256" key="6">
    <source>
        <dbReference type="ARBA" id="ARBA00022490"/>
    </source>
</evidence>
<dbReference type="InterPro" id="IPR036291">
    <property type="entry name" value="NAD(P)-bd_dom_sf"/>
</dbReference>
<dbReference type="InterPro" id="IPR049551">
    <property type="entry name" value="PKS_DH_C"/>
</dbReference>
<dbReference type="Gene3D" id="1.10.1240.100">
    <property type="match status" value="3"/>
</dbReference>
<dbReference type="SUPFAM" id="SSF51412">
    <property type="entry name" value="Inosine monophosphate dehydrogenase (IMPDH)"/>
    <property type="match status" value="1"/>
</dbReference>
<dbReference type="Pfam" id="PF21607">
    <property type="entry name" value="FabD_helical_ins"/>
    <property type="match status" value="1"/>
</dbReference>
<comment type="subcellular location">
    <subcellularLocation>
        <location evidence="3">Cytoplasm</location>
    </subcellularLocation>
</comment>
<dbReference type="InterPro" id="IPR042104">
    <property type="entry name" value="PKS_dehydratase_sf"/>
</dbReference>
<dbReference type="Pfam" id="PF02801">
    <property type="entry name" value="Ketoacyl-synt_C"/>
    <property type="match status" value="3"/>
</dbReference>
<feature type="domain" description="Carrier" evidence="13">
    <location>
        <begin position="3130"/>
        <end position="3207"/>
    </location>
</feature>
<dbReference type="InterPro" id="IPR049489">
    <property type="entry name" value="FabD-like_helical_ins"/>
</dbReference>
<dbReference type="PROSITE" id="PS00012">
    <property type="entry name" value="PHOSPHOPANTETHEINE"/>
    <property type="match status" value="2"/>
</dbReference>
<feature type="region of interest" description="N-terminal hotdog fold" evidence="12">
    <location>
        <begin position="1107"/>
        <end position="1224"/>
    </location>
</feature>
<dbReference type="GO" id="GO:0031177">
    <property type="term" value="F:phosphopantetheine binding"/>
    <property type="evidence" value="ECO:0007669"/>
    <property type="project" value="InterPro"/>
</dbReference>
<dbReference type="InterPro" id="IPR006162">
    <property type="entry name" value="Ppantetheine_attach_site"/>
</dbReference>
<comment type="caution">
    <text evidence="16">The sequence shown here is derived from an EMBL/GenBank/DDBJ whole genome shotgun (WGS) entry which is preliminary data.</text>
</comment>
<dbReference type="Gene3D" id="1.10.1200.10">
    <property type="entry name" value="ACP-like"/>
    <property type="match status" value="2"/>
</dbReference>
<dbReference type="InterPro" id="IPR014031">
    <property type="entry name" value="Ketoacyl_synth_C"/>
</dbReference>
<dbReference type="FunFam" id="1.10.1200.10:FF:000019">
    <property type="entry name" value="Phenolpthiocerol synthesis type-I polyketide synthase PPSA"/>
    <property type="match status" value="1"/>
</dbReference>
<dbReference type="InterPro" id="IPR013785">
    <property type="entry name" value="Aldolase_TIM"/>
</dbReference>
<evidence type="ECO:0000256" key="3">
    <source>
        <dbReference type="ARBA" id="ARBA00004496"/>
    </source>
</evidence>
<organism evidence="16 17">
    <name type="scientific">Brevibacillus antibioticus</name>
    <dbReference type="NCBI Taxonomy" id="2570228"/>
    <lineage>
        <taxon>Bacteria</taxon>
        <taxon>Bacillati</taxon>
        <taxon>Bacillota</taxon>
        <taxon>Bacilli</taxon>
        <taxon>Bacillales</taxon>
        <taxon>Paenibacillaceae</taxon>
        <taxon>Brevibacillus</taxon>
    </lineage>
</organism>
<feature type="domain" description="Ketosynthase family 3 (KS3)" evidence="14">
    <location>
        <begin position="512"/>
        <end position="935"/>
    </location>
</feature>
<keyword evidence="9" id="KW-0677">Repeat</keyword>
<dbReference type="EMBL" id="SZNK01000001">
    <property type="protein sequence ID" value="TKI55286.1"/>
    <property type="molecule type" value="Genomic_DNA"/>
</dbReference>
<evidence type="ECO:0000256" key="10">
    <source>
        <dbReference type="ARBA" id="ARBA00022857"/>
    </source>
</evidence>
<dbReference type="Gene3D" id="3.40.50.720">
    <property type="entry name" value="NAD(P)-binding Rossmann-like Domain"/>
    <property type="match status" value="2"/>
</dbReference>
<keyword evidence="8" id="KW-0808">Transferase</keyword>
<dbReference type="SMART" id="SM00825">
    <property type="entry name" value="PKS_KS"/>
    <property type="match status" value="3"/>
</dbReference>
<keyword evidence="10" id="KW-0521">NADP</keyword>